<dbReference type="EMBL" id="JAFEKC020000019">
    <property type="protein sequence ID" value="KAK0509299.1"/>
    <property type="molecule type" value="Genomic_DNA"/>
</dbReference>
<feature type="chain" id="PRO_5041338966" evidence="1">
    <location>
        <begin position="18"/>
        <end position="128"/>
    </location>
</feature>
<name>A0AA39QWN4_9LECA</name>
<dbReference type="Proteomes" id="UP001166286">
    <property type="component" value="Unassembled WGS sequence"/>
</dbReference>
<accession>A0AA39QWN4</accession>
<keyword evidence="1" id="KW-0732">Signal</keyword>
<comment type="caution">
    <text evidence="2">The sequence shown here is derived from an EMBL/GenBank/DDBJ whole genome shotgun (WGS) entry which is preliminary data.</text>
</comment>
<evidence type="ECO:0000256" key="1">
    <source>
        <dbReference type="SAM" id="SignalP"/>
    </source>
</evidence>
<sequence length="128" mass="14521">MVHVLTATICFITAVLSFNIAPPLNSKTNIHRTLTHYKPYSWKTFNLSLNPFSSAKCTGRSLLDRNVQYNTPSIPSINEPSWVKQSYLIDRSLFLREQPDFSASVDSLSDPFNVNERTATKWQSPGEL</sequence>
<reference evidence="2" key="1">
    <citation type="submission" date="2023-03" db="EMBL/GenBank/DDBJ databases">
        <title>Complete genome of Cladonia borealis.</title>
        <authorList>
            <person name="Park H."/>
        </authorList>
    </citation>
    <scope>NUCLEOTIDE SEQUENCE</scope>
    <source>
        <strain evidence="2">ANT050790</strain>
    </source>
</reference>
<feature type="signal peptide" evidence="1">
    <location>
        <begin position="1"/>
        <end position="17"/>
    </location>
</feature>
<keyword evidence="3" id="KW-1185">Reference proteome</keyword>
<protein>
    <submittedName>
        <fullName evidence="2">Uncharacterized protein</fullName>
    </submittedName>
</protein>
<evidence type="ECO:0000313" key="3">
    <source>
        <dbReference type="Proteomes" id="UP001166286"/>
    </source>
</evidence>
<organism evidence="2 3">
    <name type="scientific">Cladonia borealis</name>
    <dbReference type="NCBI Taxonomy" id="184061"/>
    <lineage>
        <taxon>Eukaryota</taxon>
        <taxon>Fungi</taxon>
        <taxon>Dikarya</taxon>
        <taxon>Ascomycota</taxon>
        <taxon>Pezizomycotina</taxon>
        <taxon>Lecanoromycetes</taxon>
        <taxon>OSLEUM clade</taxon>
        <taxon>Lecanoromycetidae</taxon>
        <taxon>Lecanorales</taxon>
        <taxon>Lecanorineae</taxon>
        <taxon>Cladoniaceae</taxon>
        <taxon>Cladonia</taxon>
    </lineage>
</organism>
<dbReference type="AlphaFoldDB" id="A0AA39QWN4"/>
<evidence type="ECO:0000313" key="2">
    <source>
        <dbReference type="EMBL" id="KAK0509299.1"/>
    </source>
</evidence>
<gene>
    <name evidence="2" type="ORF">JMJ35_008670</name>
</gene>
<proteinExistence type="predicted"/>